<evidence type="ECO:0000313" key="2">
    <source>
        <dbReference type="Proteomes" id="UP000010478"/>
    </source>
</evidence>
<dbReference type="KEGG" id="oni:Osc7112_2195"/>
<gene>
    <name evidence="1" type="ORF">Osc7112_2195</name>
</gene>
<dbReference type="HOGENOM" id="CLU_1650431_0_0_3"/>
<reference evidence="1 2" key="1">
    <citation type="submission" date="2012-05" db="EMBL/GenBank/DDBJ databases">
        <title>Finished chromosome of genome of Oscillatoria sp. PCC 7112.</title>
        <authorList>
            <consortium name="US DOE Joint Genome Institute"/>
            <person name="Gugger M."/>
            <person name="Coursin T."/>
            <person name="Rippka R."/>
            <person name="Tandeau De Marsac N."/>
            <person name="Huntemann M."/>
            <person name="Wei C.-L."/>
            <person name="Han J."/>
            <person name="Detter J.C."/>
            <person name="Han C."/>
            <person name="Tapia R."/>
            <person name="Davenport K."/>
            <person name="Daligault H."/>
            <person name="Erkkila T."/>
            <person name="Gu W."/>
            <person name="Munk A.C.C."/>
            <person name="Teshima H."/>
            <person name="Xu Y."/>
            <person name="Chain P."/>
            <person name="Chen A."/>
            <person name="Krypides N."/>
            <person name="Mavromatis K."/>
            <person name="Markowitz V."/>
            <person name="Szeto E."/>
            <person name="Ivanova N."/>
            <person name="Mikhailova N."/>
            <person name="Ovchinnikova G."/>
            <person name="Pagani I."/>
            <person name="Pati A."/>
            <person name="Goodwin L."/>
            <person name="Peters L."/>
            <person name="Pitluck S."/>
            <person name="Woyke T."/>
            <person name="Kerfeld C."/>
        </authorList>
    </citation>
    <scope>NUCLEOTIDE SEQUENCE [LARGE SCALE GENOMIC DNA]</scope>
    <source>
        <strain evidence="1 2">PCC 7112</strain>
    </source>
</reference>
<sequence length="160" mass="18091">MNPRQLEQDLELPNITASLVAYRNAAQKSKWYIRFFVPGPDGRYTPGVSVVSSSRVPKLVSDLKKAHQKMEFLQQQKYSGRFSEDFVLSGEVSETLAVTVSSETSHFLFWSYKKTRLHFLVSSKTNTFSTSFDSDDVKMVISILSLAEDLAAKLINQLES</sequence>
<keyword evidence="2" id="KW-1185">Reference proteome</keyword>
<dbReference type="AlphaFoldDB" id="K9VGP9"/>
<proteinExistence type="predicted"/>
<dbReference type="STRING" id="179408.Osc7112_2195"/>
<protein>
    <submittedName>
        <fullName evidence="1">Uncharacterized protein</fullName>
    </submittedName>
</protein>
<evidence type="ECO:0000313" key="1">
    <source>
        <dbReference type="EMBL" id="AFZ06657.1"/>
    </source>
</evidence>
<dbReference type="Proteomes" id="UP000010478">
    <property type="component" value="Chromosome"/>
</dbReference>
<dbReference type="OrthoDB" id="9830883at2"/>
<accession>K9VGP9</accession>
<name>K9VGP9_9CYAN</name>
<dbReference type="RefSeq" id="WP_015175960.1">
    <property type="nucleotide sequence ID" value="NC_019729.1"/>
</dbReference>
<organism evidence="1 2">
    <name type="scientific">Phormidium nigroviride PCC 7112</name>
    <dbReference type="NCBI Taxonomy" id="179408"/>
    <lineage>
        <taxon>Bacteria</taxon>
        <taxon>Bacillati</taxon>
        <taxon>Cyanobacteriota</taxon>
        <taxon>Cyanophyceae</taxon>
        <taxon>Oscillatoriophycideae</taxon>
        <taxon>Oscillatoriales</taxon>
        <taxon>Oscillatoriaceae</taxon>
        <taxon>Phormidium</taxon>
    </lineage>
</organism>
<dbReference type="EMBL" id="CP003614">
    <property type="protein sequence ID" value="AFZ06657.1"/>
    <property type="molecule type" value="Genomic_DNA"/>
</dbReference>